<dbReference type="Gene3D" id="2.130.10.10">
    <property type="entry name" value="YVTN repeat-like/Quinoprotein amine dehydrogenase"/>
    <property type="match status" value="1"/>
</dbReference>
<keyword evidence="8" id="KW-1185">Reference proteome</keyword>
<dbReference type="PROSITE" id="PS50294">
    <property type="entry name" value="WD_REPEATS_REGION"/>
    <property type="match status" value="1"/>
</dbReference>
<dbReference type="PROSITE" id="PS00678">
    <property type="entry name" value="WD_REPEATS_1"/>
    <property type="match status" value="1"/>
</dbReference>
<dbReference type="OrthoDB" id="1065058at2759"/>
<name>A0A9N9BQG5_9GLOM</name>
<dbReference type="PROSITE" id="PS50181">
    <property type="entry name" value="FBOX"/>
    <property type="match status" value="1"/>
</dbReference>
<dbReference type="GO" id="GO:0006206">
    <property type="term" value="P:pyrimidine nucleobase metabolic process"/>
    <property type="evidence" value="ECO:0007669"/>
    <property type="project" value="TreeGrafter"/>
</dbReference>
<proteinExistence type="predicted"/>
<evidence type="ECO:0000256" key="2">
    <source>
        <dbReference type="ARBA" id="ARBA00022737"/>
    </source>
</evidence>
<dbReference type="InterPro" id="IPR036047">
    <property type="entry name" value="F-box-like_dom_sf"/>
</dbReference>
<dbReference type="SUPFAM" id="SSF81383">
    <property type="entry name" value="F-box domain"/>
    <property type="match status" value="1"/>
</dbReference>
<dbReference type="EMBL" id="CAJVPJ010001083">
    <property type="protein sequence ID" value="CAG8574598.1"/>
    <property type="molecule type" value="Genomic_DNA"/>
</dbReference>
<feature type="repeat" description="WD" evidence="3">
    <location>
        <begin position="653"/>
        <end position="692"/>
    </location>
</feature>
<keyword evidence="1 3" id="KW-0853">WD repeat</keyword>
<organism evidence="7 8">
    <name type="scientific">Paraglomus occultum</name>
    <dbReference type="NCBI Taxonomy" id="144539"/>
    <lineage>
        <taxon>Eukaryota</taxon>
        <taxon>Fungi</taxon>
        <taxon>Fungi incertae sedis</taxon>
        <taxon>Mucoromycota</taxon>
        <taxon>Glomeromycotina</taxon>
        <taxon>Glomeromycetes</taxon>
        <taxon>Paraglomerales</taxon>
        <taxon>Paraglomeraceae</taxon>
        <taxon>Paraglomus</taxon>
    </lineage>
</organism>
<dbReference type="PANTHER" id="PTHR47438">
    <property type="entry name" value="PHOSPHATE METABOLISM PROTEIN 8-RELATED"/>
    <property type="match status" value="1"/>
</dbReference>
<dbReference type="PANTHER" id="PTHR47438:SF1">
    <property type="entry name" value="PHOSPHATE METABOLISM PROTEIN 8-RELATED"/>
    <property type="match status" value="1"/>
</dbReference>
<feature type="domain" description="F-box" evidence="6">
    <location>
        <begin position="480"/>
        <end position="526"/>
    </location>
</feature>
<dbReference type="SMART" id="SM00256">
    <property type="entry name" value="FBOX"/>
    <property type="match status" value="1"/>
</dbReference>
<feature type="compositionally biased region" description="Polar residues" evidence="5">
    <location>
        <begin position="40"/>
        <end position="67"/>
    </location>
</feature>
<evidence type="ECO:0000313" key="7">
    <source>
        <dbReference type="EMBL" id="CAG8574598.1"/>
    </source>
</evidence>
<dbReference type="InterPro" id="IPR036322">
    <property type="entry name" value="WD40_repeat_dom_sf"/>
</dbReference>
<gene>
    <name evidence="7" type="ORF">POCULU_LOCUS6170</name>
</gene>
<sequence length="892" mass="98733">MGSGPAGKSKQSLSASSSPKKKSTTNGRPVSIATVEQLVKSKTNVSSVRRQSIIIENQQSSLSQNTNEEIENSKKTVTRSRGASTSSQPMVRSNSNVTITGGETRNRMQLTVVSNTMSDISDTVSVVSPSHQRKDDILSPSSSSSANPDKPFNSPTAKRRQSVLADSKTVVKSTATKTTNEAKKPSGRTAPIASRLNSAPTKGTPGQVSGARLHRKSSMPSTGKAINAIAANRGISPTPSSASVATDDMDLAEMDIEKFEKLFLQKPLSNRSPSILSNYSAYVPWKAGVPIDPEDSISVREEMMAVHNRAMNPSITLTDYFAEPDEQLQAGLALIQEAYSKKFTSLTRALDEERRHRNPGNDQLSQYQHRIRELNSMLAKEEDEKKQLLIAKNNLQDRYNKLWEEHRRCDNKNINKSVGGDMGTSIVPILTKGRLEIRNYLKTLEASERLALLDEFLDCCHPHDIHMQQAMLDHYVKTTFDIIGTLPSELGVKIFSLLAAEDLCRARTVSKCWRNMVNEPDLWKKKCLDATIEDPEPLVYPSDSAKWEVIYRGLHYREHNWAMGNVQSIKFLKGHTASVTALKLKKSTLVTGSSDETVRVWDVRTGKCTKVLQGKGVSCLDFLPKQKIVTAGFSDQGRALVWHMDTGEVISTLQGHNRGVKHLSMSDKHVATAGHDMSICVWNWRDGSKLATFRGIGQMVLGCALVGDNNMISISIDGWIRTFAIEEKQEVHKWKLPDNAPIQWFNASGMDLTCATPRNIWQLRWQNKYVKTGKKTPKGEDEVIVQPDFAADPIVKQKIASIAEAWCGATDNKKGRVVISTRFNSRTHNNKSVYVHSAEKGMQRFGGLWTRMAEQMATVNMGPTCMDVDHEKVIVGSAGGSVYVMGFVGDKE</sequence>
<feature type="compositionally biased region" description="Polar residues" evidence="5">
    <location>
        <begin position="195"/>
        <end position="207"/>
    </location>
</feature>
<evidence type="ECO:0000313" key="8">
    <source>
        <dbReference type="Proteomes" id="UP000789572"/>
    </source>
</evidence>
<dbReference type="InterPro" id="IPR001810">
    <property type="entry name" value="F-box_dom"/>
</dbReference>
<dbReference type="SUPFAM" id="SSF50978">
    <property type="entry name" value="WD40 repeat-like"/>
    <property type="match status" value="1"/>
</dbReference>
<dbReference type="Gene3D" id="1.20.1280.50">
    <property type="match status" value="1"/>
</dbReference>
<dbReference type="InterPro" id="IPR052791">
    <property type="entry name" value="SSM1_domain"/>
</dbReference>
<reference evidence="7" key="1">
    <citation type="submission" date="2021-06" db="EMBL/GenBank/DDBJ databases">
        <authorList>
            <person name="Kallberg Y."/>
            <person name="Tangrot J."/>
            <person name="Rosling A."/>
        </authorList>
    </citation>
    <scope>NUCLEOTIDE SEQUENCE</scope>
    <source>
        <strain evidence="7">IA702</strain>
    </source>
</reference>
<feature type="region of interest" description="Disordered" evidence="5">
    <location>
        <begin position="1"/>
        <end position="99"/>
    </location>
</feature>
<dbReference type="GO" id="GO:0008252">
    <property type="term" value="F:nucleotidase activity"/>
    <property type="evidence" value="ECO:0007669"/>
    <property type="project" value="TreeGrafter"/>
</dbReference>
<protein>
    <submittedName>
        <fullName evidence="7">4716_t:CDS:1</fullName>
    </submittedName>
</protein>
<dbReference type="InterPro" id="IPR015943">
    <property type="entry name" value="WD40/YVTN_repeat-like_dom_sf"/>
</dbReference>
<dbReference type="Pfam" id="PF00400">
    <property type="entry name" value="WD40"/>
    <property type="match status" value="3"/>
</dbReference>
<feature type="compositionally biased region" description="Polar residues" evidence="5">
    <location>
        <begin position="79"/>
        <end position="99"/>
    </location>
</feature>
<dbReference type="GO" id="GO:0009166">
    <property type="term" value="P:nucleotide catabolic process"/>
    <property type="evidence" value="ECO:0007669"/>
    <property type="project" value="TreeGrafter"/>
</dbReference>
<accession>A0A9N9BQG5</accession>
<feature type="repeat" description="WD" evidence="3">
    <location>
        <begin position="572"/>
        <end position="611"/>
    </location>
</feature>
<dbReference type="SMART" id="SM00320">
    <property type="entry name" value="WD40"/>
    <property type="match status" value="4"/>
</dbReference>
<feature type="compositionally biased region" description="Low complexity" evidence="5">
    <location>
        <begin position="167"/>
        <end position="179"/>
    </location>
</feature>
<evidence type="ECO:0000256" key="4">
    <source>
        <dbReference type="SAM" id="Coils"/>
    </source>
</evidence>
<feature type="compositionally biased region" description="Low complexity" evidence="5">
    <location>
        <begin position="8"/>
        <end position="18"/>
    </location>
</feature>
<evidence type="ECO:0000259" key="6">
    <source>
        <dbReference type="PROSITE" id="PS50181"/>
    </source>
</evidence>
<evidence type="ECO:0000256" key="3">
    <source>
        <dbReference type="PROSITE-ProRule" id="PRU00221"/>
    </source>
</evidence>
<keyword evidence="2" id="KW-0677">Repeat</keyword>
<feature type="coiled-coil region" evidence="4">
    <location>
        <begin position="364"/>
        <end position="398"/>
    </location>
</feature>
<dbReference type="AlphaFoldDB" id="A0A9N9BQG5"/>
<dbReference type="Proteomes" id="UP000789572">
    <property type="component" value="Unassembled WGS sequence"/>
</dbReference>
<dbReference type="InterPro" id="IPR019775">
    <property type="entry name" value="WD40_repeat_CS"/>
</dbReference>
<comment type="caution">
    <text evidence="7">The sequence shown here is derived from an EMBL/GenBank/DDBJ whole genome shotgun (WGS) entry which is preliminary data.</text>
</comment>
<dbReference type="InterPro" id="IPR001680">
    <property type="entry name" value="WD40_rpt"/>
</dbReference>
<dbReference type="PROSITE" id="PS50082">
    <property type="entry name" value="WD_REPEATS_2"/>
    <property type="match status" value="2"/>
</dbReference>
<evidence type="ECO:0000256" key="1">
    <source>
        <dbReference type="ARBA" id="ARBA00022574"/>
    </source>
</evidence>
<dbReference type="Pfam" id="PF12937">
    <property type="entry name" value="F-box-like"/>
    <property type="match status" value="1"/>
</dbReference>
<evidence type="ECO:0000256" key="5">
    <source>
        <dbReference type="SAM" id="MobiDB-lite"/>
    </source>
</evidence>
<feature type="region of interest" description="Disordered" evidence="5">
    <location>
        <begin position="124"/>
        <end position="221"/>
    </location>
</feature>
<keyword evidence="4" id="KW-0175">Coiled coil</keyword>